<dbReference type="Gene3D" id="3.30.420.10">
    <property type="entry name" value="Ribonuclease H-like superfamily/Ribonuclease H"/>
    <property type="match status" value="1"/>
</dbReference>
<evidence type="ECO:0000313" key="3">
    <source>
        <dbReference type="Proteomes" id="UP000228812"/>
    </source>
</evidence>
<reference evidence="2 3" key="1">
    <citation type="submission" date="2017-09" db="EMBL/GenBank/DDBJ databases">
        <title>Depth-based differentiation of microbial function through sediment-hosted aquifers and enrichment of novel symbionts in the deep terrestrial subsurface.</title>
        <authorList>
            <person name="Probst A.J."/>
            <person name="Ladd B."/>
            <person name="Jarett J.K."/>
            <person name="Geller-Mcgrath D.E."/>
            <person name="Sieber C.M."/>
            <person name="Emerson J.B."/>
            <person name="Anantharaman K."/>
            <person name="Thomas B.C."/>
            <person name="Malmstrom R."/>
            <person name="Stieglmeier M."/>
            <person name="Klingl A."/>
            <person name="Woyke T."/>
            <person name="Ryan C.M."/>
            <person name="Banfield J.F."/>
        </authorList>
    </citation>
    <scope>NUCLEOTIDE SEQUENCE [LARGE SCALE GENOMIC DNA]</scope>
    <source>
        <strain evidence="2">CG23_combo_of_CG06-09_8_20_14_all_54_14</strain>
    </source>
</reference>
<dbReference type="SUPFAM" id="SSF53098">
    <property type="entry name" value="Ribonuclease H-like"/>
    <property type="match status" value="1"/>
</dbReference>
<organism evidence="2 3">
    <name type="scientific">Candidatus Jorgensenbacteria bacterium CG23_combo_of_CG06-09_8_20_14_all_54_14</name>
    <dbReference type="NCBI Taxonomy" id="1974595"/>
    <lineage>
        <taxon>Bacteria</taxon>
        <taxon>Candidatus Joergenseniibacteriota</taxon>
    </lineage>
</organism>
<feature type="domain" description="YprB ribonuclease H-like" evidence="1">
    <location>
        <begin position="6"/>
        <end position="154"/>
    </location>
</feature>
<proteinExistence type="predicted"/>
<dbReference type="AlphaFoldDB" id="A0A2G9Z9Z1"/>
<protein>
    <recommendedName>
        <fullName evidence="1">YprB ribonuclease H-like domain-containing protein</fullName>
    </recommendedName>
</protein>
<dbReference type="GO" id="GO:0003676">
    <property type="term" value="F:nucleic acid binding"/>
    <property type="evidence" value="ECO:0007669"/>
    <property type="project" value="InterPro"/>
</dbReference>
<evidence type="ECO:0000313" key="2">
    <source>
        <dbReference type="EMBL" id="PIP29982.1"/>
    </source>
</evidence>
<comment type="caution">
    <text evidence="2">The sequence shown here is derived from an EMBL/GenBank/DDBJ whole genome shotgun (WGS) entry which is preliminary data.</text>
</comment>
<dbReference type="Pfam" id="PF13482">
    <property type="entry name" value="RNase_H_2"/>
    <property type="match status" value="1"/>
</dbReference>
<name>A0A2G9Z9Z1_9BACT</name>
<dbReference type="InterPro" id="IPR036397">
    <property type="entry name" value="RNaseH_sf"/>
</dbReference>
<sequence length="189" mass="21589">MTDKLVFDIETKNTFDDVGGQKYVRDLSVSVVGVYSYAQDRYLIFDEHELNKLNKLFQDAYLLVGFSSKRFDIPVLEKHFTFNASAIPHFDILEEVEKSYGRRVGLGVIAEANLGAGKSASGLQAIEFYKQGEMNKLKEYCLQDVKLTKGLYELIKKQGYLWIPQRDVPQMAKVTINWNEPSPPLARLL</sequence>
<dbReference type="InterPro" id="IPR012337">
    <property type="entry name" value="RNaseH-like_sf"/>
</dbReference>
<dbReference type="Proteomes" id="UP000228812">
    <property type="component" value="Unassembled WGS sequence"/>
</dbReference>
<dbReference type="InterPro" id="IPR038720">
    <property type="entry name" value="YprB_RNase_H-like_dom"/>
</dbReference>
<gene>
    <name evidence="2" type="ORF">COX26_01100</name>
</gene>
<evidence type="ECO:0000259" key="1">
    <source>
        <dbReference type="Pfam" id="PF13482"/>
    </source>
</evidence>
<accession>A0A2G9Z9Z1</accession>
<dbReference type="EMBL" id="PCRZ01000020">
    <property type="protein sequence ID" value="PIP29982.1"/>
    <property type="molecule type" value="Genomic_DNA"/>
</dbReference>